<dbReference type="Proteomes" id="UP001081283">
    <property type="component" value="Unassembled WGS sequence"/>
</dbReference>
<feature type="transmembrane region" description="Helical" evidence="3">
    <location>
        <begin position="77"/>
        <end position="102"/>
    </location>
</feature>
<evidence type="ECO:0000256" key="3">
    <source>
        <dbReference type="SAM" id="Phobius"/>
    </source>
</evidence>
<evidence type="ECO:0000256" key="2">
    <source>
        <dbReference type="ARBA" id="ARBA00022448"/>
    </source>
</evidence>
<evidence type="ECO:0000313" key="5">
    <source>
        <dbReference type="Proteomes" id="UP001081283"/>
    </source>
</evidence>
<dbReference type="InterPro" id="IPR000412">
    <property type="entry name" value="ABC_2_transport"/>
</dbReference>
<evidence type="ECO:0000256" key="1">
    <source>
        <dbReference type="ARBA" id="ARBA00007783"/>
    </source>
</evidence>
<dbReference type="PANTHER" id="PTHR30413:SF10">
    <property type="entry name" value="CAPSULE POLYSACCHARIDE EXPORT INNER-MEMBRANE PROTEIN CTRC"/>
    <property type="match status" value="1"/>
</dbReference>
<keyword evidence="3" id="KW-0472">Membrane</keyword>
<reference evidence="4" key="1">
    <citation type="submission" date="2022-10" db="EMBL/GenBank/DDBJ databases">
        <title>Hoeflea sp. J2-29, isolated from marine algae.</title>
        <authorList>
            <person name="Kristyanto S."/>
            <person name="Kim J.M."/>
            <person name="Jeon C.O."/>
        </authorList>
    </citation>
    <scope>NUCLEOTIDE SEQUENCE</scope>
    <source>
        <strain evidence="4">J2-29</strain>
    </source>
</reference>
<keyword evidence="3" id="KW-1133">Transmembrane helix</keyword>
<accession>A0ABT3YKU2</accession>
<feature type="transmembrane region" description="Helical" evidence="3">
    <location>
        <begin position="186"/>
        <end position="207"/>
    </location>
</feature>
<evidence type="ECO:0000313" key="4">
    <source>
        <dbReference type="EMBL" id="MCY0096389.1"/>
    </source>
</evidence>
<proteinExistence type="inferred from homology"/>
<gene>
    <name evidence="4" type="ORF">OEG82_20590</name>
</gene>
<comment type="caution">
    <text evidence="4">The sequence shown here is derived from an EMBL/GenBank/DDBJ whole genome shotgun (WGS) entry which is preliminary data.</text>
</comment>
<dbReference type="PANTHER" id="PTHR30413">
    <property type="entry name" value="INNER MEMBRANE TRANSPORT PERMEASE"/>
    <property type="match status" value="1"/>
</dbReference>
<dbReference type="RefSeq" id="WP_267614217.1">
    <property type="nucleotide sequence ID" value="NZ_JAOVZQ010000001.1"/>
</dbReference>
<protein>
    <submittedName>
        <fullName evidence="4">ABC transporter permease</fullName>
    </submittedName>
</protein>
<sequence length="270" mass="30160">MSVTPSEIQPRTSIGAALREKRNVMGAVILRDVRSRYFNHGLGFLIVSIWPLVHMLTLLAIYKFIGRQAPYGDSLNVFFATGLIPTLSFMYVSRFMSLSLLLNRPMLAFPVVTVVDIMAARAFLEITAAVLTLCFLFSILLFLGDNPFPADPHQAAYAYLASLLLAVGVGSIAGVIVMFMPFFATVYALTMIFVYVLSGILFVPSSLPEPIAYALSWNPVLHLVEWMRTAYYLGYSDKYLDKTYVLGFGMTSLCLGLLMERVFRLRMLES</sequence>
<dbReference type="EMBL" id="JAOVZQ010000001">
    <property type="protein sequence ID" value="MCY0096389.1"/>
    <property type="molecule type" value="Genomic_DNA"/>
</dbReference>
<keyword evidence="2" id="KW-0813">Transport</keyword>
<name>A0ABT3YKU2_9HYPH</name>
<feature type="transmembrane region" description="Helical" evidence="3">
    <location>
        <begin position="122"/>
        <end position="144"/>
    </location>
</feature>
<feature type="transmembrane region" description="Helical" evidence="3">
    <location>
        <begin position="244"/>
        <end position="263"/>
    </location>
</feature>
<dbReference type="PRINTS" id="PR00164">
    <property type="entry name" value="ABC2TRNSPORT"/>
</dbReference>
<keyword evidence="5" id="KW-1185">Reference proteome</keyword>
<keyword evidence="3" id="KW-0812">Transmembrane</keyword>
<organism evidence="4 5">
    <name type="scientific">Hoeflea ulvae</name>
    <dbReference type="NCBI Taxonomy" id="2983764"/>
    <lineage>
        <taxon>Bacteria</taxon>
        <taxon>Pseudomonadati</taxon>
        <taxon>Pseudomonadota</taxon>
        <taxon>Alphaproteobacteria</taxon>
        <taxon>Hyphomicrobiales</taxon>
        <taxon>Rhizobiaceae</taxon>
        <taxon>Hoeflea</taxon>
    </lineage>
</organism>
<feature type="transmembrane region" description="Helical" evidence="3">
    <location>
        <begin position="156"/>
        <end position="179"/>
    </location>
</feature>
<comment type="similarity">
    <text evidence="1">Belongs to the ABC-2 integral membrane protein family.</text>
</comment>
<feature type="transmembrane region" description="Helical" evidence="3">
    <location>
        <begin position="41"/>
        <end position="65"/>
    </location>
</feature>